<name>A0A5D4XEH7_9GAMM</name>
<dbReference type="SUPFAM" id="SSF52467">
    <property type="entry name" value="DHS-like NAD/FAD-binding domain"/>
    <property type="match status" value="1"/>
</dbReference>
<dbReference type="RefSeq" id="WP_149104755.1">
    <property type="nucleotide sequence ID" value="NZ_VTFT01000003.1"/>
</dbReference>
<dbReference type="PANTHER" id="PTHR11085:SF10">
    <property type="entry name" value="NAD-DEPENDENT PROTEIN DEACYLASE SIRTUIN-5, MITOCHONDRIAL-RELATED"/>
    <property type="match status" value="1"/>
</dbReference>
<dbReference type="PANTHER" id="PTHR11085">
    <property type="entry name" value="NAD-DEPENDENT PROTEIN DEACYLASE SIRTUIN-5, MITOCHONDRIAL-RELATED"/>
    <property type="match status" value="1"/>
</dbReference>
<dbReference type="EMBL" id="VTFT01000003">
    <property type="protein sequence ID" value="TYT23048.1"/>
    <property type="molecule type" value="Genomic_DNA"/>
</dbReference>
<feature type="binding site" evidence="3 4">
    <location>
        <position position="146"/>
    </location>
    <ligand>
        <name>Zn(2+)</name>
        <dbReference type="ChEBI" id="CHEBI:29105"/>
    </ligand>
</feature>
<dbReference type="Proteomes" id="UP000324973">
    <property type="component" value="Unassembled WGS sequence"/>
</dbReference>
<comment type="catalytic activity">
    <reaction evidence="3">
        <text>N(6)-acetyl-L-lysyl-[protein] + NAD(+) + H2O = 2''-O-acetyl-ADP-D-ribose + nicotinamide + L-lysyl-[protein]</text>
        <dbReference type="Rhea" id="RHEA:43636"/>
        <dbReference type="Rhea" id="RHEA-COMP:9752"/>
        <dbReference type="Rhea" id="RHEA-COMP:10731"/>
        <dbReference type="ChEBI" id="CHEBI:15377"/>
        <dbReference type="ChEBI" id="CHEBI:17154"/>
        <dbReference type="ChEBI" id="CHEBI:29969"/>
        <dbReference type="ChEBI" id="CHEBI:57540"/>
        <dbReference type="ChEBI" id="CHEBI:61930"/>
        <dbReference type="ChEBI" id="CHEBI:83767"/>
        <dbReference type="EC" id="2.3.1.286"/>
    </reaction>
</comment>
<keyword evidence="7" id="KW-1185">Reference proteome</keyword>
<dbReference type="HAMAP" id="MF_01121">
    <property type="entry name" value="Sirtuin_ClassIII"/>
    <property type="match status" value="1"/>
</dbReference>
<keyword evidence="2 3" id="KW-0520">NAD</keyword>
<evidence type="ECO:0000256" key="4">
    <source>
        <dbReference type="PROSITE-ProRule" id="PRU00236"/>
    </source>
</evidence>
<dbReference type="InterPro" id="IPR003000">
    <property type="entry name" value="Sirtuin"/>
</dbReference>
<dbReference type="AlphaFoldDB" id="A0A5D4XEH7"/>
<evidence type="ECO:0000259" key="5">
    <source>
        <dbReference type="PROSITE" id="PS50305"/>
    </source>
</evidence>
<organism evidence="6 7">
    <name type="scientific">Luteimonas viscosa</name>
    <dbReference type="NCBI Taxonomy" id="1132694"/>
    <lineage>
        <taxon>Bacteria</taxon>
        <taxon>Pseudomonadati</taxon>
        <taxon>Pseudomonadota</taxon>
        <taxon>Gammaproteobacteria</taxon>
        <taxon>Lysobacterales</taxon>
        <taxon>Lysobacteraceae</taxon>
        <taxon>Luteimonas</taxon>
    </lineage>
</organism>
<feature type="binding site" evidence="3">
    <location>
        <position position="227"/>
    </location>
    <ligand>
        <name>NAD(+)</name>
        <dbReference type="ChEBI" id="CHEBI:57540"/>
    </ligand>
</feature>
<comment type="caution">
    <text evidence="3">Lacks conserved residue(s) required for the propagation of feature annotation.</text>
</comment>
<reference evidence="6 7" key="1">
    <citation type="submission" date="2019-08" db="EMBL/GenBank/DDBJ databases">
        <title>Luteimonas viscosus sp. nov., isolated from soil of a sunflower field.</title>
        <authorList>
            <person name="Jianli Z."/>
            <person name="Ying Z."/>
        </authorList>
    </citation>
    <scope>NUCLEOTIDE SEQUENCE [LARGE SCALE GENOMIC DNA]</scope>
    <source>
        <strain evidence="6 7">XBU10</strain>
    </source>
</reference>
<dbReference type="InterPro" id="IPR026591">
    <property type="entry name" value="Sirtuin_cat_small_dom_sf"/>
</dbReference>
<dbReference type="InterPro" id="IPR027546">
    <property type="entry name" value="Sirtuin_class_III"/>
</dbReference>
<feature type="binding site" evidence="3 4">
    <location>
        <position position="116"/>
    </location>
    <ligand>
        <name>Zn(2+)</name>
        <dbReference type="ChEBI" id="CHEBI:29105"/>
    </ligand>
</feature>
<comment type="caution">
    <text evidence="6">The sequence shown here is derived from an EMBL/GenBank/DDBJ whole genome shotgun (WGS) entry which is preliminary data.</text>
</comment>
<gene>
    <name evidence="3" type="primary">cobB</name>
    <name evidence="6" type="ORF">FZO89_17535</name>
</gene>
<comment type="subcellular location">
    <subcellularLocation>
        <location evidence="3">Cytoplasm</location>
    </subcellularLocation>
</comment>
<dbReference type="EC" id="2.3.1.286" evidence="3"/>
<feature type="binding site" evidence="3">
    <location>
        <begin position="209"/>
        <end position="211"/>
    </location>
    <ligand>
        <name>NAD(+)</name>
        <dbReference type="ChEBI" id="CHEBI:57540"/>
    </ligand>
</feature>
<dbReference type="GO" id="GO:0005737">
    <property type="term" value="C:cytoplasm"/>
    <property type="evidence" value="ECO:0007669"/>
    <property type="project" value="UniProtKB-SubCell"/>
</dbReference>
<feature type="domain" description="Deacetylase sirtuin-type" evidence="5">
    <location>
        <begin position="1"/>
        <end position="239"/>
    </location>
</feature>
<sequence length="239" mass="25841">MRIAFLTGAGMSAESGVPTFRDALTGLWSRFDATALATEAAFRSDPALVWGWYRWRAAMVRRAQPNPAHVGIAEFARRGHLVDVVTQNVDDLHERGGASGVTHLHGRLFASRCLDCGTTRDPDPMLDGLDAIVEGVRETPPACDACGGPFRPDVVWFGEALPEDDWARAVAALERCELLVVVGTSGLVQPAASLPQLARERGARVIEINPGDSAVSQLAHERLRMPASSGIRMLLERHS</sequence>
<comment type="function">
    <text evidence="3">NAD-dependent lysine deacetylase and desuccinylase that specifically removes acetyl and succinyl groups on target proteins. Modulates the activities of several proteins which are inactive in their acylated form.</text>
</comment>
<feature type="binding site" evidence="3">
    <location>
        <begin position="87"/>
        <end position="90"/>
    </location>
    <ligand>
        <name>NAD(+)</name>
        <dbReference type="ChEBI" id="CHEBI:57540"/>
    </ligand>
</feature>
<dbReference type="GO" id="GO:0070403">
    <property type="term" value="F:NAD+ binding"/>
    <property type="evidence" value="ECO:0007669"/>
    <property type="project" value="UniProtKB-UniRule"/>
</dbReference>
<comment type="similarity">
    <text evidence="3">Belongs to the sirtuin family. Class III subfamily.</text>
</comment>
<dbReference type="InterPro" id="IPR026590">
    <property type="entry name" value="Ssirtuin_cat_dom"/>
</dbReference>
<dbReference type="InterPro" id="IPR029035">
    <property type="entry name" value="DHS-like_NAD/FAD-binding_dom"/>
</dbReference>
<dbReference type="GO" id="GO:0036055">
    <property type="term" value="F:protein-succinyllysine desuccinylase activity"/>
    <property type="evidence" value="ECO:0007669"/>
    <property type="project" value="UniProtKB-UniRule"/>
</dbReference>
<evidence type="ECO:0000313" key="7">
    <source>
        <dbReference type="Proteomes" id="UP000324973"/>
    </source>
</evidence>
<comment type="catalytic activity">
    <reaction evidence="3">
        <text>N(6)-succinyl-L-lysyl-[protein] + NAD(+) + H2O = 2''-O-succinyl-ADP-D-ribose + nicotinamide + L-lysyl-[protein]</text>
        <dbReference type="Rhea" id="RHEA:47668"/>
        <dbReference type="Rhea" id="RHEA-COMP:9752"/>
        <dbReference type="Rhea" id="RHEA-COMP:11877"/>
        <dbReference type="ChEBI" id="CHEBI:15377"/>
        <dbReference type="ChEBI" id="CHEBI:17154"/>
        <dbReference type="ChEBI" id="CHEBI:29969"/>
        <dbReference type="ChEBI" id="CHEBI:57540"/>
        <dbReference type="ChEBI" id="CHEBI:87830"/>
        <dbReference type="ChEBI" id="CHEBI:87832"/>
    </reaction>
</comment>
<dbReference type="CDD" id="cd01412">
    <property type="entry name" value="SIRT5_Af1_CobB"/>
    <property type="match status" value="1"/>
</dbReference>
<keyword evidence="3 4" id="KW-0479">Metal-binding</keyword>
<feature type="binding site" evidence="3">
    <location>
        <begin position="183"/>
        <end position="185"/>
    </location>
    <ligand>
        <name>NAD(+)</name>
        <dbReference type="ChEBI" id="CHEBI:57540"/>
    </ligand>
</feature>
<feature type="binding site" evidence="3">
    <location>
        <position position="53"/>
    </location>
    <ligand>
        <name>substrate</name>
    </ligand>
</feature>
<evidence type="ECO:0000256" key="2">
    <source>
        <dbReference type="ARBA" id="ARBA00023027"/>
    </source>
</evidence>
<protein>
    <recommendedName>
        <fullName evidence="3">NAD-dependent protein deacylase</fullName>
        <ecNumber evidence="3">2.3.1.286</ecNumber>
    </recommendedName>
    <alternativeName>
        <fullName evidence="3">Regulatory protein SIR2 homolog</fullName>
    </alternativeName>
</protein>
<dbReference type="Pfam" id="PF02146">
    <property type="entry name" value="SIR2"/>
    <property type="match status" value="1"/>
</dbReference>
<comment type="cofactor">
    <cofactor evidence="3">
        <name>Zn(2+)</name>
        <dbReference type="ChEBI" id="CHEBI:29105"/>
    </cofactor>
    <text evidence="3">Binds 1 zinc ion per subunit.</text>
</comment>
<dbReference type="NCBIfam" id="NF001753">
    <property type="entry name" value="PRK00481.1-3"/>
    <property type="match status" value="1"/>
</dbReference>
<feature type="binding site" evidence="3">
    <location>
        <position position="56"/>
    </location>
    <ligand>
        <name>substrate</name>
    </ligand>
</feature>
<feature type="active site" description="Proton acceptor" evidence="3 4">
    <location>
        <position position="105"/>
    </location>
</feature>
<dbReference type="OrthoDB" id="9800582at2"/>
<evidence type="ECO:0000313" key="6">
    <source>
        <dbReference type="EMBL" id="TYT23048.1"/>
    </source>
</evidence>
<comment type="domain">
    <text evidence="3">2 residues (Tyr-53 and Arg-56) present in a large hydrophobic pocket are probably involved in substrate specificity. They are important for desuccinylation activity, but dispensable for deacetylation activity.</text>
</comment>
<dbReference type="Gene3D" id="3.40.50.1220">
    <property type="entry name" value="TPP-binding domain"/>
    <property type="match status" value="1"/>
</dbReference>
<proteinExistence type="inferred from homology"/>
<dbReference type="GO" id="GO:0036054">
    <property type="term" value="F:protein-malonyllysine demalonylase activity"/>
    <property type="evidence" value="ECO:0007669"/>
    <property type="project" value="InterPro"/>
</dbReference>
<keyword evidence="3 4" id="KW-0862">Zinc</keyword>
<feature type="binding site" evidence="3 4">
    <location>
        <position position="143"/>
    </location>
    <ligand>
        <name>Zn(2+)</name>
        <dbReference type="ChEBI" id="CHEBI:29105"/>
    </ligand>
</feature>
<keyword evidence="3" id="KW-0963">Cytoplasm</keyword>
<dbReference type="PROSITE" id="PS50305">
    <property type="entry name" value="SIRTUIN"/>
    <property type="match status" value="1"/>
</dbReference>
<keyword evidence="1" id="KW-0808">Transferase</keyword>
<dbReference type="GO" id="GO:0008270">
    <property type="term" value="F:zinc ion binding"/>
    <property type="evidence" value="ECO:0007669"/>
    <property type="project" value="UniProtKB-UniRule"/>
</dbReference>
<evidence type="ECO:0000256" key="1">
    <source>
        <dbReference type="ARBA" id="ARBA00022679"/>
    </source>
</evidence>
<feature type="binding site" evidence="3 4">
    <location>
        <position position="113"/>
    </location>
    <ligand>
        <name>Zn(2+)</name>
        <dbReference type="ChEBI" id="CHEBI:29105"/>
    </ligand>
</feature>
<dbReference type="GO" id="GO:0017136">
    <property type="term" value="F:histone deacetylase activity, NAD-dependent"/>
    <property type="evidence" value="ECO:0007669"/>
    <property type="project" value="TreeGrafter"/>
</dbReference>
<dbReference type="Gene3D" id="3.30.1600.10">
    <property type="entry name" value="SIR2/SIRT2 'Small Domain"/>
    <property type="match status" value="1"/>
</dbReference>
<accession>A0A5D4XEH7</accession>
<dbReference type="InterPro" id="IPR050134">
    <property type="entry name" value="NAD-dep_sirtuin_deacylases"/>
</dbReference>
<evidence type="ECO:0000256" key="3">
    <source>
        <dbReference type="HAMAP-Rule" id="MF_01121"/>
    </source>
</evidence>